<sequence>MKRKRIFFLALAAFGILALGNLITWAFLREETSFKAAEIDWEKYSNPYKRNTKLTLQKTGIHLHTNRTWFTPGRNTPEEIETVYASNGYKILGFTDYERITSPNSPKLAQVKGFEWGTNLRKRHLSVLGLEEASYDFFPLYADPKNLQWVINRIRSKSGFVIVNHPLLNDSFPLELLSELKDYNAVEVLSPFGDIPKFWDKLLSKKKPSFCMAADDLHYLPREEYLRVRTSGIPNWRDLSSEIYKQEGESLMRYLLVNTDSLDESEILRSLQEGNYLCVRKMERSLEEPKLGPIGLNSENQVYFDFEDTPITVDFIGPNSEILSHTSYQKKGTYQLRPTDAYIRVQAVFPTAIVLSNPFFQKP</sequence>
<dbReference type="Gene3D" id="3.20.20.140">
    <property type="entry name" value="Metal-dependent hydrolases"/>
    <property type="match status" value="1"/>
</dbReference>
<evidence type="ECO:0000313" key="1">
    <source>
        <dbReference type="EMBL" id="TGL59453.1"/>
    </source>
</evidence>
<dbReference type="Proteomes" id="UP000297762">
    <property type="component" value="Unassembled WGS sequence"/>
</dbReference>
<name>A0A4R9K1A2_9LEPT</name>
<dbReference type="EMBL" id="RQGF01000030">
    <property type="protein sequence ID" value="TGL59453.1"/>
    <property type="molecule type" value="Genomic_DNA"/>
</dbReference>
<accession>A0A4R9K1A2</accession>
<proteinExistence type="predicted"/>
<dbReference type="SUPFAM" id="SSF89550">
    <property type="entry name" value="PHP domain-like"/>
    <property type="match status" value="1"/>
</dbReference>
<dbReference type="AlphaFoldDB" id="A0A4R9K1A2"/>
<dbReference type="InterPro" id="IPR016195">
    <property type="entry name" value="Pol/histidinol_Pase-like"/>
</dbReference>
<dbReference type="RefSeq" id="WP_135650669.1">
    <property type="nucleotide sequence ID" value="NZ_RQGF01000030.1"/>
</dbReference>
<gene>
    <name evidence="1" type="ORF">EHQ64_15270</name>
</gene>
<comment type="caution">
    <text evidence="1">The sequence shown here is derived from an EMBL/GenBank/DDBJ whole genome shotgun (WGS) entry which is preliminary data.</text>
</comment>
<keyword evidence="2" id="KW-1185">Reference proteome</keyword>
<organism evidence="1 2">
    <name type="scientific">Leptospira sarikeiensis</name>
    <dbReference type="NCBI Taxonomy" id="2484943"/>
    <lineage>
        <taxon>Bacteria</taxon>
        <taxon>Pseudomonadati</taxon>
        <taxon>Spirochaetota</taxon>
        <taxon>Spirochaetia</taxon>
        <taxon>Leptospirales</taxon>
        <taxon>Leptospiraceae</taxon>
        <taxon>Leptospira</taxon>
    </lineage>
</organism>
<evidence type="ECO:0000313" key="2">
    <source>
        <dbReference type="Proteomes" id="UP000297762"/>
    </source>
</evidence>
<reference evidence="1" key="1">
    <citation type="journal article" date="2019" name="PLoS Negl. Trop. Dis.">
        <title>Revisiting the worldwide diversity of Leptospira species in the environment.</title>
        <authorList>
            <person name="Vincent A.T."/>
            <person name="Schiettekatte O."/>
            <person name="Bourhy P."/>
            <person name="Veyrier F.J."/>
            <person name="Picardeau M."/>
        </authorList>
    </citation>
    <scope>NUCLEOTIDE SEQUENCE [LARGE SCALE GENOMIC DNA]</scope>
    <source>
        <strain evidence="1">201702455</strain>
    </source>
</reference>
<dbReference type="OrthoDB" id="336929at2"/>
<protein>
    <submittedName>
        <fullName evidence="1">Phosphoesterase</fullName>
    </submittedName>
</protein>